<sequence>MMSKIKTLLKSPGSHKAGGRPPALLLQGIDKTFDGKKVLSCAGFRLEWGEVHALVGENGAGKSTIMNVATGVYAPDCGKVIVDGRDVPLRNPADAIVAGIGMVHQHFRLVGRFTVAENVALALGGAGRRCSIGEAAHLIEEKSGELGFSLDPNARVERISVAEQQRAEIVKVLLLGAGIMILDEPTAVLTQGETRGLLSLLQRLALAGHAVVLITHKLQEVADHCDQITVMTQGRTVLDAAPMAVTTIAQVTQLAFGEVKEKPPVQMGHFGDELLRIEDLEVGDGAVTLEGLTLSLRAGEIFGIAGVGGNGQSELVACLNGLIRPLDGRIVLTGLDLTNASPAQRRKAGLRIIPADRFDSAMAGDLTLSENLTLTSLDSGRFGPWWRMSRKAMIRDAEKSLKDFNVLGGTPETKASLLSGGNAQKVLLARELSAGTRVVVAHSPVRGLDVRSVNAVLDLLAESAKEGAACLLISEDLDEILHMCSSVAVLNRGRLSAPLSGADLNPTRLGELMVGHV</sequence>
<dbReference type="CDD" id="cd03215">
    <property type="entry name" value="ABC_Carb_Monos_II"/>
    <property type="match status" value="1"/>
</dbReference>
<evidence type="ECO:0000256" key="1">
    <source>
        <dbReference type="ARBA" id="ARBA00005417"/>
    </source>
</evidence>
<accession>A0ABU8TR83</accession>
<dbReference type="PROSITE" id="PS50893">
    <property type="entry name" value="ABC_TRANSPORTER_2"/>
    <property type="match status" value="2"/>
</dbReference>
<protein>
    <submittedName>
        <fullName evidence="6">ATP-binding cassette domain-containing protein</fullName>
    </submittedName>
</protein>
<feature type="domain" description="ABC transporter" evidence="5">
    <location>
        <begin position="275"/>
        <end position="517"/>
    </location>
</feature>
<dbReference type="InterPro" id="IPR027417">
    <property type="entry name" value="P-loop_NTPase"/>
</dbReference>
<dbReference type="EMBL" id="JBAKIA010000023">
    <property type="protein sequence ID" value="MEJ8476665.1"/>
    <property type="molecule type" value="Genomic_DNA"/>
</dbReference>
<dbReference type="GO" id="GO:0005524">
    <property type="term" value="F:ATP binding"/>
    <property type="evidence" value="ECO:0007669"/>
    <property type="project" value="UniProtKB-KW"/>
</dbReference>
<dbReference type="InterPro" id="IPR017871">
    <property type="entry name" value="ABC_transporter-like_CS"/>
</dbReference>
<evidence type="ECO:0000313" key="6">
    <source>
        <dbReference type="EMBL" id="MEJ8476665.1"/>
    </source>
</evidence>
<comment type="similarity">
    <text evidence="1">Belongs to the ABC transporter superfamily.</text>
</comment>
<comment type="caution">
    <text evidence="6">The sequence shown here is derived from an EMBL/GenBank/DDBJ whole genome shotgun (WGS) entry which is preliminary data.</text>
</comment>
<gene>
    <name evidence="6" type="ORF">V6575_21485</name>
</gene>
<feature type="domain" description="ABC transporter" evidence="5">
    <location>
        <begin position="24"/>
        <end position="258"/>
    </location>
</feature>
<evidence type="ECO:0000256" key="3">
    <source>
        <dbReference type="ARBA" id="ARBA00022840"/>
    </source>
</evidence>
<dbReference type="InterPro" id="IPR003593">
    <property type="entry name" value="AAA+_ATPase"/>
</dbReference>
<evidence type="ECO:0000313" key="7">
    <source>
        <dbReference type="Proteomes" id="UP001385499"/>
    </source>
</evidence>
<keyword evidence="2" id="KW-0547">Nucleotide-binding</keyword>
<reference evidence="6 7" key="1">
    <citation type="submission" date="2024-02" db="EMBL/GenBank/DDBJ databases">
        <title>Roseibium algae sp. nov., isolated from marine alga (Grateloupia sp.), showing potential in myo-inositol conversion.</title>
        <authorList>
            <person name="Wang Y."/>
        </authorList>
    </citation>
    <scope>NUCLEOTIDE SEQUENCE [LARGE SCALE GENOMIC DNA]</scope>
    <source>
        <strain evidence="6 7">H3510</strain>
    </source>
</reference>
<dbReference type="SUPFAM" id="SSF52540">
    <property type="entry name" value="P-loop containing nucleoside triphosphate hydrolases"/>
    <property type="match status" value="2"/>
</dbReference>
<dbReference type="InterPro" id="IPR050107">
    <property type="entry name" value="ABC_carbohydrate_import_ATPase"/>
</dbReference>
<organism evidence="6 7">
    <name type="scientific">Roseibium algae</name>
    <dbReference type="NCBI Taxonomy" id="3123038"/>
    <lineage>
        <taxon>Bacteria</taxon>
        <taxon>Pseudomonadati</taxon>
        <taxon>Pseudomonadota</taxon>
        <taxon>Alphaproteobacteria</taxon>
        <taxon>Hyphomicrobiales</taxon>
        <taxon>Stappiaceae</taxon>
        <taxon>Roseibium</taxon>
    </lineage>
</organism>
<keyword evidence="7" id="KW-1185">Reference proteome</keyword>
<dbReference type="PANTHER" id="PTHR43790">
    <property type="entry name" value="CARBOHYDRATE TRANSPORT ATP-BINDING PROTEIN MG119-RELATED"/>
    <property type="match status" value="1"/>
</dbReference>
<dbReference type="RefSeq" id="WP_340277358.1">
    <property type="nucleotide sequence ID" value="NZ_JBAKIA010000023.1"/>
</dbReference>
<proteinExistence type="inferred from homology"/>
<dbReference type="PROSITE" id="PS00211">
    <property type="entry name" value="ABC_TRANSPORTER_1"/>
    <property type="match status" value="1"/>
</dbReference>
<dbReference type="Pfam" id="PF00005">
    <property type="entry name" value="ABC_tran"/>
    <property type="match status" value="2"/>
</dbReference>
<dbReference type="CDD" id="cd03216">
    <property type="entry name" value="ABC_Carb_Monos_I"/>
    <property type="match status" value="1"/>
</dbReference>
<dbReference type="Gene3D" id="3.40.50.300">
    <property type="entry name" value="P-loop containing nucleotide triphosphate hydrolases"/>
    <property type="match status" value="2"/>
</dbReference>
<evidence type="ECO:0000256" key="2">
    <source>
        <dbReference type="ARBA" id="ARBA00022741"/>
    </source>
</evidence>
<dbReference type="InterPro" id="IPR003439">
    <property type="entry name" value="ABC_transporter-like_ATP-bd"/>
</dbReference>
<feature type="region of interest" description="Disordered" evidence="4">
    <location>
        <begin position="1"/>
        <end position="21"/>
    </location>
</feature>
<dbReference type="SMART" id="SM00382">
    <property type="entry name" value="AAA"/>
    <property type="match status" value="1"/>
</dbReference>
<dbReference type="PANTHER" id="PTHR43790:SF4">
    <property type="entry name" value="GUANOSINE IMPORT ATP-BINDING PROTEIN NUPO"/>
    <property type="match status" value="1"/>
</dbReference>
<dbReference type="Proteomes" id="UP001385499">
    <property type="component" value="Unassembled WGS sequence"/>
</dbReference>
<evidence type="ECO:0000256" key="4">
    <source>
        <dbReference type="SAM" id="MobiDB-lite"/>
    </source>
</evidence>
<keyword evidence="3 6" id="KW-0067">ATP-binding</keyword>
<evidence type="ECO:0000259" key="5">
    <source>
        <dbReference type="PROSITE" id="PS50893"/>
    </source>
</evidence>
<name>A0ABU8TR83_9HYPH</name>